<name>A0ACB6ZFW4_THEGA</name>
<reference evidence="1" key="1">
    <citation type="submission" date="2019-10" db="EMBL/GenBank/DDBJ databases">
        <authorList>
            <consortium name="DOE Joint Genome Institute"/>
            <person name="Kuo A."/>
            <person name="Miyauchi S."/>
            <person name="Kiss E."/>
            <person name="Drula E."/>
            <person name="Kohler A."/>
            <person name="Sanchez-Garcia M."/>
            <person name="Andreopoulos B."/>
            <person name="Barry K.W."/>
            <person name="Bonito G."/>
            <person name="Buee M."/>
            <person name="Carver A."/>
            <person name="Chen C."/>
            <person name="Cichocki N."/>
            <person name="Clum A."/>
            <person name="Culley D."/>
            <person name="Crous P.W."/>
            <person name="Fauchery L."/>
            <person name="Girlanda M."/>
            <person name="Hayes R."/>
            <person name="Keri Z."/>
            <person name="Labutti K."/>
            <person name="Lipzen A."/>
            <person name="Lombard V."/>
            <person name="Magnuson J."/>
            <person name="Maillard F."/>
            <person name="Morin E."/>
            <person name="Murat C."/>
            <person name="Nolan M."/>
            <person name="Ohm R."/>
            <person name="Pangilinan J."/>
            <person name="Pereira M."/>
            <person name="Perotto S."/>
            <person name="Peter M."/>
            <person name="Riley R."/>
            <person name="Sitrit Y."/>
            <person name="Stielow B."/>
            <person name="Szollosi G."/>
            <person name="Zifcakova L."/>
            <person name="Stursova M."/>
            <person name="Spatafora J.W."/>
            <person name="Tedersoo L."/>
            <person name="Vaario L.-M."/>
            <person name="Yamada A."/>
            <person name="Yan M."/>
            <person name="Wang P."/>
            <person name="Xu J."/>
            <person name="Bruns T."/>
            <person name="Baldrian P."/>
            <person name="Vilgalys R."/>
            <person name="Henrissat B."/>
            <person name="Grigoriev I.V."/>
            <person name="Hibbett D."/>
            <person name="Nagy L.G."/>
            <person name="Martin F.M."/>
        </authorList>
    </citation>
    <scope>NUCLEOTIDE SEQUENCE</scope>
    <source>
        <strain evidence="1">P2</strain>
    </source>
</reference>
<sequence length="612" mass="67610">MSTKTLTTAVLGSPVPPLTPHAISVCLPTWKDNIDYGEGDKRVVDSLVTGYPRFFIHRSIKKLASICEQKFGVSGEQCLLFPTSTVAKHCRAFIIQQAAKDNVHFQVRITQLLLHSDSKDRGNCTPSSKLGTELHIVLFPADKFQYAKLFWGHTGTGISSRYAEYFLSLLPEETAPASPAIYTKPRSAHRYYSVREKRQSPATTPCDALSDDHSTYFEERYGRNLSHDAATFAKRALRRRIAGVLLHDGPAVQDSVGSANSELQPSKRGPGVTEDDVYLFPSGMAAIWNAHQTVSAVRPAAKSVGFGWLYVDSLKILAKWGPGYHFFGFGNEEDIDALEALLEAESEKNPGCSPIMCLIAEFPSNPLLRSPNIRRLRDLADKYEFPIIIDDTVGNFLNVEVMPYADIVVSSLTKVFSGDANVMGGSLVVNPQGRYYRALKDQLSSAYEDIYYGEDAIYLERNSRDFERRVRVIDENAEAVCDFLQSRSRAGGAIKHVFYPKWTTRENYEQCRKRGSDGISTGGFGGLLSLTFHSEAASRAFFDSLPINKGPSLGTNFSLACPYAVMAHFTELKWAAGYGVELGLVRISVGMESKEDLLGRLKIATEAAEAAV</sequence>
<organism evidence="1 2">
    <name type="scientific">Thelephora ganbajun</name>
    <name type="common">Ganba fungus</name>
    <dbReference type="NCBI Taxonomy" id="370292"/>
    <lineage>
        <taxon>Eukaryota</taxon>
        <taxon>Fungi</taxon>
        <taxon>Dikarya</taxon>
        <taxon>Basidiomycota</taxon>
        <taxon>Agaricomycotina</taxon>
        <taxon>Agaricomycetes</taxon>
        <taxon>Thelephorales</taxon>
        <taxon>Thelephoraceae</taxon>
        <taxon>Thelephora</taxon>
    </lineage>
</organism>
<comment type="caution">
    <text evidence="1">The sequence shown here is derived from an EMBL/GenBank/DDBJ whole genome shotgun (WGS) entry which is preliminary data.</text>
</comment>
<keyword evidence="2" id="KW-1185">Reference proteome</keyword>
<evidence type="ECO:0000313" key="1">
    <source>
        <dbReference type="EMBL" id="KAF9648449.1"/>
    </source>
</evidence>
<keyword evidence="1" id="KW-0808">Transferase</keyword>
<accession>A0ACB6ZFW4</accession>
<protein>
    <submittedName>
        <fullName evidence="1">PLP-dependent transferase</fullName>
    </submittedName>
</protein>
<reference evidence="1" key="2">
    <citation type="journal article" date="2020" name="Nat. Commun.">
        <title>Large-scale genome sequencing of mycorrhizal fungi provides insights into the early evolution of symbiotic traits.</title>
        <authorList>
            <person name="Miyauchi S."/>
            <person name="Kiss E."/>
            <person name="Kuo A."/>
            <person name="Drula E."/>
            <person name="Kohler A."/>
            <person name="Sanchez-Garcia M."/>
            <person name="Morin E."/>
            <person name="Andreopoulos B."/>
            <person name="Barry K.W."/>
            <person name="Bonito G."/>
            <person name="Buee M."/>
            <person name="Carver A."/>
            <person name="Chen C."/>
            <person name="Cichocki N."/>
            <person name="Clum A."/>
            <person name="Culley D."/>
            <person name="Crous P.W."/>
            <person name="Fauchery L."/>
            <person name="Girlanda M."/>
            <person name="Hayes R.D."/>
            <person name="Keri Z."/>
            <person name="LaButti K."/>
            <person name="Lipzen A."/>
            <person name="Lombard V."/>
            <person name="Magnuson J."/>
            <person name="Maillard F."/>
            <person name="Murat C."/>
            <person name="Nolan M."/>
            <person name="Ohm R.A."/>
            <person name="Pangilinan J."/>
            <person name="Pereira M.F."/>
            <person name="Perotto S."/>
            <person name="Peter M."/>
            <person name="Pfister S."/>
            <person name="Riley R."/>
            <person name="Sitrit Y."/>
            <person name="Stielow J.B."/>
            <person name="Szollosi G."/>
            <person name="Zifcakova L."/>
            <person name="Stursova M."/>
            <person name="Spatafora J.W."/>
            <person name="Tedersoo L."/>
            <person name="Vaario L.M."/>
            <person name="Yamada A."/>
            <person name="Yan M."/>
            <person name="Wang P."/>
            <person name="Xu J."/>
            <person name="Bruns T."/>
            <person name="Baldrian P."/>
            <person name="Vilgalys R."/>
            <person name="Dunand C."/>
            <person name="Henrissat B."/>
            <person name="Grigoriev I.V."/>
            <person name="Hibbett D."/>
            <person name="Nagy L.G."/>
            <person name="Martin F.M."/>
        </authorList>
    </citation>
    <scope>NUCLEOTIDE SEQUENCE</scope>
    <source>
        <strain evidence="1">P2</strain>
    </source>
</reference>
<gene>
    <name evidence="1" type="ORF">BDM02DRAFT_3269476</name>
</gene>
<dbReference type="Proteomes" id="UP000886501">
    <property type="component" value="Unassembled WGS sequence"/>
</dbReference>
<dbReference type="EMBL" id="MU118013">
    <property type="protein sequence ID" value="KAF9648449.1"/>
    <property type="molecule type" value="Genomic_DNA"/>
</dbReference>
<evidence type="ECO:0000313" key="2">
    <source>
        <dbReference type="Proteomes" id="UP000886501"/>
    </source>
</evidence>
<proteinExistence type="predicted"/>